<feature type="transmembrane region" description="Helical" evidence="6">
    <location>
        <begin position="71"/>
        <end position="91"/>
    </location>
</feature>
<dbReference type="GO" id="GO:0005886">
    <property type="term" value="C:plasma membrane"/>
    <property type="evidence" value="ECO:0007669"/>
    <property type="project" value="UniProtKB-SubCell"/>
</dbReference>
<keyword evidence="4 6" id="KW-1133">Transmembrane helix</keyword>
<dbReference type="eggNOG" id="arCOG01947">
    <property type="taxonomic scope" value="Archaea"/>
</dbReference>
<evidence type="ECO:0000256" key="6">
    <source>
        <dbReference type="SAM" id="Phobius"/>
    </source>
</evidence>
<keyword evidence="5 6" id="KW-0472">Membrane</keyword>
<evidence type="ECO:0000256" key="2">
    <source>
        <dbReference type="ARBA" id="ARBA00022475"/>
    </source>
</evidence>
<dbReference type="STRING" id="1184251.TCELL_1209"/>
<dbReference type="EMBL" id="CP003531">
    <property type="protein sequence ID" value="AFK51632.1"/>
    <property type="molecule type" value="Genomic_DNA"/>
</dbReference>
<dbReference type="GeneID" id="13013528"/>
<evidence type="ECO:0000256" key="5">
    <source>
        <dbReference type="ARBA" id="ARBA00023136"/>
    </source>
</evidence>
<feature type="transmembrane region" description="Helical" evidence="6">
    <location>
        <begin position="177"/>
        <end position="198"/>
    </location>
</feature>
<accession>I3TFU4</accession>
<name>I3TFU4_THEC1</name>
<dbReference type="GO" id="GO:0006865">
    <property type="term" value="P:amino acid transport"/>
    <property type="evidence" value="ECO:0007669"/>
    <property type="project" value="InterPro"/>
</dbReference>
<dbReference type="InterPro" id="IPR001123">
    <property type="entry name" value="LeuE-type"/>
</dbReference>
<organism evidence="7 8">
    <name type="scientific">Thermogladius calderae (strain DSM 22663 / VKM B-2946 / 1633)</name>
    <dbReference type="NCBI Taxonomy" id="1184251"/>
    <lineage>
        <taxon>Archaea</taxon>
        <taxon>Thermoproteota</taxon>
        <taxon>Thermoprotei</taxon>
        <taxon>Desulfurococcales</taxon>
        <taxon>Desulfurococcaceae</taxon>
        <taxon>Thermogladius</taxon>
    </lineage>
</organism>
<dbReference type="InParanoid" id="I3TFU4"/>
<dbReference type="KEGG" id="thg:TCELL_1209"/>
<dbReference type="HOGENOM" id="CLU_104651_0_0_2"/>
<evidence type="ECO:0000256" key="1">
    <source>
        <dbReference type="ARBA" id="ARBA00004651"/>
    </source>
</evidence>
<keyword evidence="3 6" id="KW-0812">Transmembrane</keyword>
<dbReference type="AlphaFoldDB" id="I3TFU4"/>
<feature type="transmembrane region" description="Helical" evidence="6">
    <location>
        <begin position="111"/>
        <end position="137"/>
    </location>
</feature>
<reference evidence="7 8" key="1">
    <citation type="journal article" date="2012" name="J. Bacteriol.">
        <title>Complete genome sequence of the hyperthermophilic cellulolytic Crenarchaeon 'Thermogladius cellulolyticus' 1633.</title>
        <authorList>
            <person name="Mardanov A.V."/>
            <person name="Kochetkova T.V."/>
            <person name="Beletsky A.V."/>
            <person name="Bonch-Osmolovskaya E.A."/>
            <person name="Ravin N.V."/>
            <person name="Skryabin K.G."/>
        </authorList>
    </citation>
    <scope>NUCLEOTIDE SEQUENCE [LARGE SCALE GENOMIC DNA]</scope>
    <source>
        <strain evidence="8">DSM 22663 / VKM B-2946 / 1633</strain>
    </source>
</reference>
<dbReference type="Pfam" id="PF01810">
    <property type="entry name" value="LysE"/>
    <property type="match status" value="1"/>
</dbReference>
<proteinExistence type="predicted"/>
<feature type="transmembrane region" description="Helical" evidence="6">
    <location>
        <begin position="149"/>
        <end position="171"/>
    </location>
</feature>
<evidence type="ECO:0000256" key="3">
    <source>
        <dbReference type="ARBA" id="ARBA00022692"/>
    </source>
</evidence>
<protein>
    <submittedName>
        <fullName evidence="7">Lysine exporter protein (LYSE/YGGA)</fullName>
    </submittedName>
</protein>
<dbReference type="OrthoDB" id="121309at2157"/>
<evidence type="ECO:0000256" key="4">
    <source>
        <dbReference type="ARBA" id="ARBA00022989"/>
    </source>
</evidence>
<keyword evidence="2" id="KW-1003">Cell membrane</keyword>
<feature type="transmembrane region" description="Helical" evidence="6">
    <location>
        <begin position="37"/>
        <end position="59"/>
    </location>
</feature>
<keyword evidence="8" id="KW-1185">Reference proteome</keyword>
<dbReference type="RefSeq" id="WP_014737882.1">
    <property type="nucleotide sequence ID" value="NC_017954.1"/>
</dbReference>
<dbReference type="PANTHER" id="PTHR38825:SF1">
    <property type="entry name" value="TRANSPORTER, LYSE FAMILY"/>
    <property type="match status" value="1"/>
</dbReference>
<gene>
    <name evidence="7" type="ordered locus">TCELL_1209</name>
</gene>
<evidence type="ECO:0000313" key="8">
    <source>
        <dbReference type="Proteomes" id="UP000005270"/>
    </source>
</evidence>
<evidence type="ECO:0000313" key="7">
    <source>
        <dbReference type="EMBL" id="AFK51632.1"/>
    </source>
</evidence>
<comment type="subcellular location">
    <subcellularLocation>
        <location evidence="1">Cell membrane</location>
        <topology evidence="1">Multi-pass membrane protein</topology>
    </subcellularLocation>
</comment>
<sequence>MSVKKNLLSVMAVSSTGALAPGPLSFTAVASGAYVGALGGLMIATGHMAFELPFTMVLAKGVGGALRNRRVRLVLDAAFVASALYFSYLTFKSALDPSSSNAAGATTLLSALVAGFLLTGLNAYFIAWWLTVGLPVVKVFSEARSLAKLGYYVSHVSIDYAWLTLLSFLGFVISTQFYTLMLIGIGVALLAMAARHLYAAVLKPLLA</sequence>
<dbReference type="PANTHER" id="PTHR38825">
    <property type="entry name" value="LYSINE EXPORTER PROTEIN (LYSE/YGGA)"/>
    <property type="match status" value="1"/>
</dbReference>
<dbReference type="Proteomes" id="UP000005270">
    <property type="component" value="Chromosome"/>
</dbReference>